<evidence type="ECO:0000256" key="1">
    <source>
        <dbReference type="ARBA" id="ARBA00004389"/>
    </source>
</evidence>
<keyword evidence="10" id="KW-1133">Transmembrane helix</keyword>
<dbReference type="GO" id="GO:0006487">
    <property type="term" value="P:protein N-linked glycosylation"/>
    <property type="evidence" value="ECO:0007669"/>
    <property type="project" value="TreeGrafter"/>
</dbReference>
<dbReference type="GO" id="GO:0004581">
    <property type="term" value="F:dolichyl-phosphate beta-glucosyltransferase activity"/>
    <property type="evidence" value="ECO:0007669"/>
    <property type="project" value="UniProtKB-EC"/>
</dbReference>
<dbReference type="EMBL" id="MHQY01000015">
    <property type="protein sequence ID" value="OHA13939.1"/>
    <property type="molecule type" value="Genomic_DNA"/>
</dbReference>
<keyword evidence="8" id="KW-0256">Endoplasmic reticulum</keyword>
<gene>
    <name evidence="14" type="ORF">A3G49_01725</name>
</gene>
<dbReference type="InterPro" id="IPR029044">
    <property type="entry name" value="Nucleotide-diphossugar_trans"/>
</dbReference>
<keyword evidence="6" id="KW-0808">Transferase</keyword>
<evidence type="ECO:0000256" key="3">
    <source>
        <dbReference type="ARBA" id="ARBA00006739"/>
    </source>
</evidence>
<dbReference type="SUPFAM" id="SSF53448">
    <property type="entry name" value="Nucleotide-diphospho-sugar transferases"/>
    <property type="match status" value="1"/>
</dbReference>
<evidence type="ECO:0000256" key="6">
    <source>
        <dbReference type="ARBA" id="ARBA00022679"/>
    </source>
</evidence>
<evidence type="ECO:0000256" key="4">
    <source>
        <dbReference type="ARBA" id="ARBA00012583"/>
    </source>
</evidence>
<proteinExistence type="inferred from homology"/>
<dbReference type="CDD" id="cd04188">
    <property type="entry name" value="DPG_synthase"/>
    <property type="match status" value="1"/>
</dbReference>
<dbReference type="EC" id="2.4.1.117" evidence="4"/>
<sequence length="243" mass="28164">MYLSWIIPSYNEERRIEKTLHEVDAYLRSKNFSEGYEIIVANSASRDKTAEIVEGLIIEIPRLRLLNLENKGKGWAVKKGMLDAKGDIRLFSDADNSTAPNYFDAMLPFFEKGYDIVISSRNSKDVVGASRDIKEPWYREIMGRMGNMVIQIFGVWGIQDTQNGFKAMTAKAAKDIFSRALMYDFSFDIEMLALAKKMGYKIAIIPIQWKFDPDSKVTLKDYIQVFLDVFRIRWNFITNKYEL</sequence>
<dbReference type="AlphaFoldDB" id="A0A1G2LSV0"/>
<organism evidence="14 15">
    <name type="scientific">Candidatus Sungbacteria bacterium RIFCSPLOWO2_12_FULL_41_11</name>
    <dbReference type="NCBI Taxonomy" id="1802286"/>
    <lineage>
        <taxon>Bacteria</taxon>
        <taxon>Candidatus Sungiibacteriota</taxon>
    </lineage>
</organism>
<evidence type="ECO:0000256" key="2">
    <source>
        <dbReference type="ARBA" id="ARBA00004922"/>
    </source>
</evidence>
<feature type="domain" description="Glycosyltransferase 2-like" evidence="13">
    <location>
        <begin position="4"/>
        <end position="175"/>
    </location>
</feature>
<accession>A0A1G2LSV0</accession>
<comment type="pathway">
    <text evidence="2">Protein modification; protein glycosylation.</text>
</comment>
<keyword evidence="9" id="KW-0735">Signal-anchor</keyword>
<evidence type="ECO:0000256" key="11">
    <source>
        <dbReference type="ARBA" id="ARBA00023136"/>
    </source>
</evidence>
<keyword evidence="11" id="KW-0472">Membrane</keyword>
<dbReference type="Proteomes" id="UP000177171">
    <property type="component" value="Unassembled WGS sequence"/>
</dbReference>
<evidence type="ECO:0000256" key="12">
    <source>
        <dbReference type="ARBA" id="ARBA00045097"/>
    </source>
</evidence>
<dbReference type="Gene3D" id="3.90.550.10">
    <property type="entry name" value="Spore Coat Polysaccharide Biosynthesis Protein SpsA, Chain A"/>
    <property type="match status" value="1"/>
</dbReference>
<comment type="similarity">
    <text evidence="3">Belongs to the glycosyltransferase 2 family.</text>
</comment>
<reference evidence="14 15" key="1">
    <citation type="journal article" date="2016" name="Nat. Commun.">
        <title>Thousands of microbial genomes shed light on interconnected biogeochemical processes in an aquifer system.</title>
        <authorList>
            <person name="Anantharaman K."/>
            <person name="Brown C.T."/>
            <person name="Hug L.A."/>
            <person name="Sharon I."/>
            <person name="Castelle C.J."/>
            <person name="Probst A.J."/>
            <person name="Thomas B.C."/>
            <person name="Singh A."/>
            <person name="Wilkins M.J."/>
            <person name="Karaoz U."/>
            <person name="Brodie E.L."/>
            <person name="Williams K.H."/>
            <person name="Hubbard S.S."/>
            <person name="Banfield J.F."/>
        </authorList>
    </citation>
    <scope>NUCLEOTIDE SEQUENCE [LARGE SCALE GENOMIC DNA]</scope>
</reference>
<dbReference type="PANTHER" id="PTHR10859:SF91">
    <property type="entry name" value="DOLICHYL-PHOSPHATE BETA-GLUCOSYLTRANSFERASE"/>
    <property type="match status" value="1"/>
</dbReference>
<dbReference type="Pfam" id="PF00535">
    <property type="entry name" value="Glycos_transf_2"/>
    <property type="match status" value="1"/>
</dbReference>
<evidence type="ECO:0000313" key="14">
    <source>
        <dbReference type="EMBL" id="OHA13939.1"/>
    </source>
</evidence>
<dbReference type="InterPro" id="IPR035518">
    <property type="entry name" value="DPG_synthase"/>
</dbReference>
<evidence type="ECO:0000256" key="10">
    <source>
        <dbReference type="ARBA" id="ARBA00022989"/>
    </source>
</evidence>
<evidence type="ECO:0000313" key="15">
    <source>
        <dbReference type="Proteomes" id="UP000177171"/>
    </source>
</evidence>
<name>A0A1G2LSV0_9BACT</name>
<dbReference type="PANTHER" id="PTHR10859">
    <property type="entry name" value="GLYCOSYL TRANSFERASE"/>
    <property type="match status" value="1"/>
</dbReference>
<protein>
    <recommendedName>
        <fullName evidence="4">dolichyl-phosphate beta-glucosyltransferase</fullName>
        <ecNumber evidence="4">2.4.1.117</ecNumber>
    </recommendedName>
</protein>
<evidence type="ECO:0000259" key="13">
    <source>
        <dbReference type="Pfam" id="PF00535"/>
    </source>
</evidence>
<keyword evidence="7" id="KW-0812">Transmembrane</keyword>
<evidence type="ECO:0000256" key="8">
    <source>
        <dbReference type="ARBA" id="ARBA00022824"/>
    </source>
</evidence>
<comment type="subcellular location">
    <subcellularLocation>
        <location evidence="1">Endoplasmic reticulum membrane</location>
        <topology evidence="1">Single-pass membrane protein</topology>
    </subcellularLocation>
</comment>
<dbReference type="InterPro" id="IPR001173">
    <property type="entry name" value="Glyco_trans_2-like"/>
</dbReference>
<comment type="caution">
    <text evidence="14">The sequence shown here is derived from an EMBL/GenBank/DDBJ whole genome shotgun (WGS) entry which is preliminary data.</text>
</comment>
<comment type="catalytic activity">
    <reaction evidence="12">
        <text>a di-trans,poly-cis-dolichyl phosphate + UDP-alpha-D-glucose = a di-trans,poly-cis-dolichyl beta-D-glucosyl phosphate + UDP</text>
        <dbReference type="Rhea" id="RHEA:15401"/>
        <dbReference type="Rhea" id="RHEA-COMP:19498"/>
        <dbReference type="Rhea" id="RHEA-COMP:19502"/>
        <dbReference type="ChEBI" id="CHEBI:57525"/>
        <dbReference type="ChEBI" id="CHEBI:57683"/>
        <dbReference type="ChEBI" id="CHEBI:58223"/>
        <dbReference type="ChEBI" id="CHEBI:58885"/>
        <dbReference type="EC" id="2.4.1.117"/>
    </reaction>
    <physiologicalReaction direction="left-to-right" evidence="12">
        <dbReference type="Rhea" id="RHEA:15402"/>
    </physiologicalReaction>
</comment>
<evidence type="ECO:0000256" key="9">
    <source>
        <dbReference type="ARBA" id="ARBA00022968"/>
    </source>
</evidence>
<evidence type="ECO:0000256" key="5">
    <source>
        <dbReference type="ARBA" id="ARBA00022676"/>
    </source>
</evidence>
<evidence type="ECO:0000256" key="7">
    <source>
        <dbReference type="ARBA" id="ARBA00022692"/>
    </source>
</evidence>
<keyword evidence="5" id="KW-0328">Glycosyltransferase</keyword>